<reference evidence="2" key="1">
    <citation type="submission" date="2021-02" db="EMBL/GenBank/DDBJ databases">
        <title>First Annotated Genome of the Yellow-green Alga Tribonema minus.</title>
        <authorList>
            <person name="Mahan K.M."/>
        </authorList>
    </citation>
    <scope>NUCLEOTIDE SEQUENCE</scope>
    <source>
        <strain evidence="2">UTEX B ZZ1240</strain>
    </source>
</reference>
<name>A0A835YYD3_9STRA</name>
<feature type="region of interest" description="Disordered" evidence="1">
    <location>
        <begin position="186"/>
        <end position="265"/>
    </location>
</feature>
<dbReference type="EMBL" id="JAFCMP010000468">
    <property type="protein sequence ID" value="KAG5179419.1"/>
    <property type="molecule type" value="Genomic_DNA"/>
</dbReference>
<feature type="compositionally biased region" description="Low complexity" evidence="1">
    <location>
        <begin position="224"/>
        <end position="244"/>
    </location>
</feature>
<feature type="compositionally biased region" description="Basic residues" evidence="1">
    <location>
        <begin position="204"/>
        <end position="223"/>
    </location>
</feature>
<evidence type="ECO:0000313" key="3">
    <source>
        <dbReference type="Proteomes" id="UP000664859"/>
    </source>
</evidence>
<gene>
    <name evidence="2" type="ORF">JKP88DRAFT_247429</name>
</gene>
<comment type="caution">
    <text evidence="2">The sequence shown here is derived from an EMBL/GenBank/DDBJ whole genome shotgun (WGS) entry which is preliminary data.</text>
</comment>
<evidence type="ECO:0000256" key="1">
    <source>
        <dbReference type="SAM" id="MobiDB-lite"/>
    </source>
</evidence>
<dbReference type="AlphaFoldDB" id="A0A835YYD3"/>
<accession>A0A835YYD3</accession>
<keyword evidence="3" id="KW-1185">Reference proteome</keyword>
<proteinExistence type="predicted"/>
<feature type="compositionally biased region" description="Low complexity" evidence="1">
    <location>
        <begin position="119"/>
        <end position="129"/>
    </location>
</feature>
<organism evidence="2 3">
    <name type="scientific">Tribonema minus</name>
    <dbReference type="NCBI Taxonomy" id="303371"/>
    <lineage>
        <taxon>Eukaryota</taxon>
        <taxon>Sar</taxon>
        <taxon>Stramenopiles</taxon>
        <taxon>Ochrophyta</taxon>
        <taxon>PX clade</taxon>
        <taxon>Xanthophyceae</taxon>
        <taxon>Tribonematales</taxon>
        <taxon>Tribonemataceae</taxon>
        <taxon>Tribonema</taxon>
    </lineage>
</organism>
<dbReference type="Proteomes" id="UP000664859">
    <property type="component" value="Unassembled WGS sequence"/>
</dbReference>
<protein>
    <submittedName>
        <fullName evidence="2">Uncharacterized protein</fullName>
    </submittedName>
</protein>
<feature type="region of interest" description="Disordered" evidence="1">
    <location>
        <begin position="118"/>
        <end position="137"/>
    </location>
</feature>
<sequence>MAFFSLQESRFEGRHTAMMVLAGFVVRKILAHVIGRTAGACLLVALGAALYRRADARRGDVAREMHSAQEAGAHLSGELRSLRRASLTMRLPPAGTGGHSAPATLYPATAVRTRRKRAAAAADPAAAHAQDGPLGGSGSAACDVRALAPASVRCSSALEHLLSRHMHTAVRPTLADAVLRAGGIGSAPRRLRRRRAAARGAGAARRKAGGRRRQRRRRRRQRQQHAAAAALVGGDAAASTAPAHDAAHGPRGRNGRGYDELSSGGGRLRGAGGTCAAGAASLVNARRGSGGAAGGGGARRGHRCHRRQFMWRSARNVSHGAATAAAARGASRHPAGLLREPPQALALPPAFCASAAAAAAGAAAVSLHGAHLHARRSAQYRRCARRLRRAPRARRLRSEVHVEVVR</sequence>
<evidence type="ECO:0000313" key="2">
    <source>
        <dbReference type="EMBL" id="KAG5179419.1"/>
    </source>
</evidence>